<accession>A0A560KV79</accession>
<evidence type="ECO:0000313" key="2">
    <source>
        <dbReference type="EMBL" id="TWB87146.1"/>
    </source>
</evidence>
<dbReference type="InterPro" id="IPR036514">
    <property type="entry name" value="SGNH_hydro_sf"/>
</dbReference>
<proteinExistence type="predicted"/>
<dbReference type="AlphaFoldDB" id="A0A560KV79"/>
<dbReference type="Proteomes" id="UP000321304">
    <property type="component" value="Unassembled WGS sequence"/>
</dbReference>
<comment type="caution">
    <text evidence="2">The sequence shown here is derived from an EMBL/GenBank/DDBJ whole genome shotgun (WGS) entry which is preliminary data.</text>
</comment>
<name>A0A560KV79_9BRAD</name>
<evidence type="ECO:0000259" key="1">
    <source>
        <dbReference type="Pfam" id="PF13472"/>
    </source>
</evidence>
<reference evidence="2 3" key="1">
    <citation type="submission" date="2019-06" db="EMBL/GenBank/DDBJ databases">
        <title>Genomic Encyclopedia of Type Strains, Phase IV (KMG-V): Genome sequencing to study the core and pangenomes of soil and plant-associated prokaryotes.</title>
        <authorList>
            <person name="Whitman W."/>
        </authorList>
    </citation>
    <scope>NUCLEOTIDE SEQUENCE [LARGE SCALE GENOMIC DNA]</scope>
    <source>
        <strain evidence="2 3">BR 10355</strain>
    </source>
</reference>
<dbReference type="SUPFAM" id="SSF52266">
    <property type="entry name" value="SGNH hydrolase"/>
    <property type="match status" value="1"/>
</dbReference>
<dbReference type="OrthoDB" id="8355047at2"/>
<dbReference type="InterPro" id="IPR013830">
    <property type="entry name" value="SGNH_hydro"/>
</dbReference>
<protein>
    <submittedName>
        <fullName evidence="2">Lysophospholipase L1-like esterase</fullName>
    </submittedName>
</protein>
<sequence length="230" mass="24526">MKRALPWLISAILLVAFGASFSELQRIRKRFSEATRPVHYHVHADVRRAIIAQQLTRVESPIVVLGDSLIEAATFPSAICGHPVVNAGIGGAQLLDFRFSGLEFLDGTRPALVVVALGMNDALGGSDTFESDLIQLLKQIRQISPNVAAFGISEAETGPLVENSAALNNTIAMENRTYAEIMGPAFTPSPSLGSQHTLDGVHLAPAAYQKWANSLFAAIEAAACPSPAIR</sequence>
<dbReference type="CDD" id="cd00229">
    <property type="entry name" value="SGNH_hydrolase"/>
    <property type="match status" value="1"/>
</dbReference>
<gene>
    <name evidence="2" type="ORF">FBZ93_12377</name>
</gene>
<organism evidence="2 3">
    <name type="scientific">Bradyrhizobium macuxiense</name>
    <dbReference type="NCBI Taxonomy" id="1755647"/>
    <lineage>
        <taxon>Bacteria</taxon>
        <taxon>Pseudomonadati</taxon>
        <taxon>Pseudomonadota</taxon>
        <taxon>Alphaproteobacteria</taxon>
        <taxon>Hyphomicrobiales</taxon>
        <taxon>Nitrobacteraceae</taxon>
        <taxon>Bradyrhizobium</taxon>
    </lineage>
</organism>
<dbReference type="Pfam" id="PF13472">
    <property type="entry name" value="Lipase_GDSL_2"/>
    <property type="match status" value="1"/>
</dbReference>
<feature type="domain" description="SGNH hydrolase-type esterase" evidence="1">
    <location>
        <begin position="80"/>
        <end position="209"/>
    </location>
</feature>
<dbReference type="RefSeq" id="WP_146992918.1">
    <property type="nucleotide sequence ID" value="NZ_VITY01000023.1"/>
</dbReference>
<evidence type="ECO:0000313" key="3">
    <source>
        <dbReference type="Proteomes" id="UP000321304"/>
    </source>
</evidence>
<dbReference type="EMBL" id="VITY01000023">
    <property type="protein sequence ID" value="TWB87146.1"/>
    <property type="molecule type" value="Genomic_DNA"/>
</dbReference>
<dbReference type="GO" id="GO:0016788">
    <property type="term" value="F:hydrolase activity, acting on ester bonds"/>
    <property type="evidence" value="ECO:0007669"/>
    <property type="project" value="UniProtKB-ARBA"/>
</dbReference>
<dbReference type="Gene3D" id="3.40.50.1110">
    <property type="entry name" value="SGNH hydrolase"/>
    <property type="match status" value="1"/>
</dbReference>
<keyword evidence="3" id="KW-1185">Reference proteome</keyword>